<name>A0A521FGA9_9BACL</name>
<dbReference type="GO" id="GO:0016020">
    <property type="term" value="C:membrane"/>
    <property type="evidence" value="ECO:0007669"/>
    <property type="project" value="UniProtKB-SubCell"/>
</dbReference>
<dbReference type="AlphaFoldDB" id="A0A521FGA9"/>
<evidence type="ECO:0000256" key="1">
    <source>
        <dbReference type="ARBA" id="ARBA00004141"/>
    </source>
</evidence>
<evidence type="ECO:0000256" key="2">
    <source>
        <dbReference type="ARBA" id="ARBA00022692"/>
    </source>
</evidence>
<feature type="domain" description="Yip1" evidence="6">
    <location>
        <begin position="9"/>
        <end position="95"/>
    </location>
</feature>
<dbReference type="InterPro" id="IPR006977">
    <property type="entry name" value="Yip1_dom"/>
</dbReference>
<reference evidence="7 8" key="1">
    <citation type="submission" date="2017-05" db="EMBL/GenBank/DDBJ databases">
        <authorList>
            <person name="Varghese N."/>
            <person name="Submissions S."/>
        </authorList>
    </citation>
    <scope>NUCLEOTIDE SEQUENCE [LARGE SCALE GENOMIC DNA]</scope>
    <source>
        <strain evidence="7 8">DSM 45474</strain>
    </source>
</reference>
<proteinExistence type="predicted"/>
<gene>
    <name evidence="7" type="ORF">SAMN06264849_11924</name>
</gene>
<evidence type="ECO:0000313" key="7">
    <source>
        <dbReference type="EMBL" id="SMO95179.1"/>
    </source>
</evidence>
<comment type="subcellular location">
    <subcellularLocation>
        <location evidence="1">Membrane</location>
        <topology evidence="1">Multi-pass membrane protein</topology>
    </subcellularLocation>
</comment>
<feature type="transmembrane region" description="Helical" evidence="5">
    <location>
        <begin position="59"/>
        <end position="82"/>
    </location>
</feature>
<dbReference type="RefSeq" id="WP_142506859.1">
    <property type="nucleotide sequence ID" value="NZ_FXTI01000019.1"/>
</dbReference>
<evidence type="ECO:0000259" key="6">
    <source>
        <dbReference type="Pfam" id="PF04893"/>
    </source>
</evidence>
<keyword evidence="2 5" id="KW-0812">Transmembrane</keyword>
<keyword evidence="4 5" id="KW-0472">Membrane</keyword>
<protein>
    <recommendedName>
        <fullName evidence="6">Yip1 domain-containing protein</fullName>
    </recommendedName>
</protein>
<keyword evidence="8" id="KW-1185">Reference proteome</keyword>
<evidence type="ECO:0000256" key="4">
    <source>
        <dbReference type="ARBA" id="ARBA00023136"/>
    </source>
</evidence>
<dbReference type="EMBL" id="FXTI01000019">
    <property type="protein sequence ID" value="SMO95179.1"/>
    <property type="molecule type" value="Genomic_DNA"/>
</dbReference>
<organism evidence="7 8">
    <name type="scientific">Melghirimyces algeriensis</name>
    <dbReference type="NCBI Taxonomy" id="910412"/>
    <lineage>
        <taxon>Bacteria</taxon>
        <taxon>Bacillati</taxon>
        <taxon>Bacillota</taxon>
        <taxon>Bacilli</taxon>
        <taxon>Bacillales</taxon>
        <taxon>Thermoactinomycetaceae</taxon>
        <taxon>Melghirimyces</taxon>
    </lineage>
</organism>
<dbReference type="Pfam" id="PF04893">
    <property type="entry name" value="Yip1"/>
    <property type="match status" value="1"/>
</dbReference>
<accession>A0A521FGA9</accession>
<evidence type="ECO:0000256" key="5">
    <source>
        <dbReference type="SAM" id="Phobius"/>
    </source>
</evidence>
<keyword evidence="3 5" id="KW-1133">Transmembrane helix</keyword>
<dbReference type="Proteomes" id="UP000315636">
    <property type="component" value="Unassembled WGS sequence"/>
</dbReference>
<feature type="transmembrane region" description="Helical" evidence="5">
    <location>
        <begin position="26"/>
        <end position="47"/>
    </location>
</feature>
<evidence type="ECO:0000313" key="8">
    <source>
        <dbReference type="Proteomes" id="UP000315636"/>
    </source>
</evidence>
<sequence length="118" mass="13617">MEQSIRIFFLSPRVFFTHLRDEQISLWKLILFLYFIGLVISLNIGYTNQIGNQVELGKVLLSLLLTGFINGLLFFVTLVPFMKWFGNLLGGSGDWLSDHSSSHFCYVSMDIYDRNVDN</sequence>
<evidence type="ECO:0000256" key="3">
    <source>
        <dbReference type="ARBA" id="ARBA00022989"/>
    </source>
</evidence>